<dbReference type="Proteomes" id="UP000654075">
    <property type="component" value="Unassembled WGS sequence"/>
</dbReference>
<organism evidence="2 3">
    <name type="scientific">Polarella glacialis</name>
    <name type="common">Dinoflagellate</name>
    <dbReference type="NCBI Taxonomy" id="89957"/>
    <lineage>
        <taxon>Eukaryota</taxon>
        <taxon>Sar</taxon>
        <taxon>Alveolata</taxon>
        <taxon>Dinophyceae</taxon>
        <taxon>Suessiales</taxon>
        <taxon>Suessiaceae</taxon>
        <taxon>Polarella</taxon>
    </lineage>
</organism>
<sequence>NTLSVPGVRRDVNNNNINNNNKNNNNNNQIRQQQPVPISGASVPILPPASRPEPLLPAQLHD</sequence>
<keyword evidence="3" id="KW-1185">Reference proteome</keyword>
<protein>
    <submittedName>
        <fullName evidence="2">Uncharacterized protein</fullName>
    </submittedName>
</protein>
<evidence type="ECO:0000313" key="2">
    <source>
        <dbReference type="EMBL" id="CAE8600828.1"/>
    </source>
</evidence>
<name>A0A813EIA6_POLGL</name>
<evidence type="ECO:0000313" key="3">
    <source>
        <dbReference type="Proteomes" id="UP000654075"/>
    </source>
</evidence>
<accession>A0A813EIA6</accession>
<proteinExistence type="predicted"/>
<feature type="compositionally biased region" description="Pro residues" evidence="1">
    <location>
        <begin position="45"/>
        <end position="55"/>
    </location>
</feature>
<feature type="region of interest" description="Disordered" evidence="1">
    <location>
        <begin position="1"/>
        <end position="62"/>
    </location>
</feature>
<dbReference type="AlphaFoldDB" id="A0A813EIA6"/>
<gene>
    <name evidence="2" type="ORF">PGLA1383_LOCUS19132</name>
</gene>
<dbReference type="EMBL" id="CAJNNV010012494">
    <property type="protein sequence ID" value="CAE8600828.1"/>
    <property type="molecule type" value="Genomic_DNA"/>
</dbReference>
<reference evidence="2" key="1">
    <citation type="submission" date="2021-02" db="EMBL/GenBank/DDBJ databases">
        <authorList>
            <person name="Dougan E. K."/>
            <person name="Rhodes N."/>
            <person name="Thang M."/>
            <person name="Chan C."/>
        </authorList>
    </citation>
    <scope>NUCLEOTIDE SEQUENCE</scope>
</reference>
<comment type="caution">
    <text evidence="2">The sequence shown here is derived from an EMBL/GenBank/DDBJ whole genome shotgun (WGS) entry which is preliminary data.</text>
</comment>
<feature type="compositionally biased region" description="Low complexity" evidence="1">
    <location>
        <begin position="13"/>
        <end position="28"/>
    </location>
</feature>
<feature type="non-terminal residue" evidence="2">
    <location>
        <position position="1"/>
    </location>
</feature>
<evidence type="ECO:0000256" key="1">
    <source>
        <dbReference type="SAM" id="MobiDB-lite"/>
    </source>
</evidence>